<dbReference type="EMBL" id="VOHL01000002">
    <property type="protein sequence ID" value="TWS98069.1"/>
    <property type="molecule type" value="Genomic_DNA"/>
</dbReference>
<dbReference type="InterPro" id="IPR036629">
    <property type="entry name" value="YjbJ_sf"/>
</dbReference>
<protein>
    <submittedName>
        <fullName evidence="3">CsbD family protein</fullName>
    </submittedName>
</protein>
<dbReference type="Pfam" id="PF05532">
    <property type="entry name" value="CsbD"/>
    <property type="match status" value="1"/>
</dbReference>
<comment type="caution">
    <text evidence="3">The sequence shown here is derived from an EMBL/GenBank/DDBJ whole genome shotgun (WGS) entry which is preliminary data.</text>
</comment>
<evidence type="ECO:0000259" key="2">
    <source>
        <dbReference type="Pfam" id="PF05532"/>
    </source>
</evidence>
<evidence type="ECO:0000256" key="1">
    <source>
        <dbReference type="ARBA" id="ARBA00009129"/>
    </source>
</evidence>
<dbReference type="InterPro" id="IPR008462">
    <property type="entry name" value="CsbD"/>
</dbReference>
<dbReference type="OrthoDB" id="1632173at2"/>
<dbReference type="Gene3D" id="1.10.1470.10">
    <property type="entry name" value="YjbJ"/>
    <property type="match status" value="1"/>
</dbReference>
<feature type="domain" description="CsbD-like" evidence="2">
    <location>
        <begin position="5"/>
        <end position="55"/>
    </location>
</feature>
<comment type="similarity">
    <text evidence="1">Belongs to the UPF0337 (CsbD) family.</text>
</comment>
<dbReference type="RefSeq" id="WP_146566875.1">
    <property type="nucleotide sequence ID" value="NZ_VOHL01000002.1"/>
</dbReference>
<evidence type="ECO:0000313" key="4">
    <source>
        <dbReference type="Proteomes" id="UP000317430"/>
    </source>
</evidence>
<reference evidence="3 4" key="1">
    <citation type="submission" date="2019-08" db="EMBL/GenBank/DDBJ databases">
        <authorList>
            <person name="Lei W."/>
        </authorList>
    </citation>
    <scope>NUCLEOTIDE SEQUENCE [LARGE SCALE GENOMIC DNA]</scope>
    <source>
        <strain evidence="3 4">CCUG 66496</strain>
    </source>
</reference>
<evidence type="ECO:0000313" key="3">
    <source>
        <dbReference type="EMBL" id="TWS98069.1"/>
    </source>
</evidence>
<dbReference type="Proteomes" id="UP000317430">
    <property type="component" value="Unassembled WGS sequence"/>
</dbReference>
<sequence>MSEEKLNAKLEQVAGGVKEAFGKVTGDKATETEGQVGTLAGKAKETLEDVKDTVKGALSGLSKD</sequence>
<name>A0A5C5SBZ2_9STRE</name>
<gene>
    <name evidence="3" type="ORF">FRX57_03835</name>
</gene>
<dbReference type="AlphaFoldDB" id="A0A5C5SBZ2"/>
<keyword evidence="4" id="KW-1185">Reference proteome</keyword>
<organism evidence="3 4">
    <name type="scientific">Streptococcus cuniculipharyngis</name>
    <dbReference type="NCBI Taxonomy" id="1562651"/>
    <lineage>
        <taxon>Bacteria</taxon>
        <taxon>Bacillati</taxon>
        <taxon>Bacillota</taxon>
        <taxon>Bacilli</taxon>
        <taxon>Lactobacillales</taxon>
        <taxon>Streptococcaceae</taxon>
        <taxon>Streptococcus</taxon>
    </lineage>
</organism>
<dbReference type="SUPFAM" id="SSF69047">
    <property type="entry name" value="Hypothetical protein YjbJ"/>
    <property type="match status" value="1"/>
</dbReference>
<accession>A0A5C5SBZ2</accession>
<proteinExistence type="inferred from homology"/>